<keyword evidence="6" id="KW-1185">Reference proteome</keyword>
<sequence length="873" mass="95561">MQIRRRHAQTEDRIIEENVEKMLKAGMIEEGDGAWGFPMVLVRKKDGEVRFCIDYRALNKVTKKDVYPLPRIDETLEALGGALLFSTLDLKAGYWQILVAVVDRDKTAFTTEKGLFRFIRMPFGLTNTPSTFQRMMNSVLRGLTWSTCFVYLDDIVVFTRGGIERHKCRFATRSMEYLGHELSSEGVRPLKRLVTAVKYFPTLTDAVEVKRFVHLAGYDRRFVAGFGSMMAPLSRLLRKKVHWEWGDEQKAGFDKVKAVLTSKPLLVYPDFRLPFTLVTDASKVGLGACLMQNQGNRAQPVSYASKAASETEAKYGITELECLAELNFVVQYRLRSTNVVADALSRAPVVATEDMDQAVHPFANVRSNEDDAAVVTCRDAVNDTTDDDSAVFGVNGGDGKLGVITDDEDVGTSDMATAATGQNGGVANSMDTAAYLEAVTMATDDQSSSVVTLEDDLTYEATPVARVTMSPVSGVAATTEDSVGERRVTFAVLEGGEASVATTPTGDGGMRNATPFQFAGDEGTKQEALRNTPEESTEVRVTHMEASTDDDQSEEDEDADTAARPAAPERTNCEVDVAVTETERLRAVNAAREAAATLTLQHTDDDIASAQKKSPLPATDEDNQFVVAAVEYVTPYAVAVTVKQHTADNVAALLMRNVVLRFGPFRESVTDDAPELTDTAELEQADAFGDMEPETTTETASGTTTIAVRATTTTRGEKRSRAAVGNESEPEQSDERVVKLRRRRRRNAAGCDQYSATNLGQGMEVRADDDGCPCENMNGIFGSVESWKTPMVVKSCRRSDVATATVSVVYQEGIRVKGQLEDPGWCTVDDGERGRAAYERRDPDEERSSNEVYEGLAAASKDEPMRSLDEARN</sequence>
<dbReference type="EMBL" id="NBNE01004112">
    <property type="protein sequence ID" value="OWZ06106.1"/>
    <property type="molecule type" value="Genomic_DNA"/>
</dbReference>
<feature type="compositionally biased region" description="Acidic residues" evidence="2">
    <location>
        <begin position="547"/>
        <end position="560"/>
    </location>
</feature>
<dbReference type="CDD" id="cd01647">
    <property type="entry name" value="RT_LTR"/>
    <property type="match status" value="1"/>
</dbReference>
<dbReference type="OrthoDB" id="115141at2759"/>
<feature type="region of interest" description="Disordered" evidence="2">
    <location>
        <begin position="826"/>
        <end position="873"/>
    </location>
</feature>
<feature type="region of interest" description="Disordered" evidence="2">
    <location>
        <begin position="710"/>
        <end position="737"/>
    </location>
</feature>
<dbReference type="InterPro" id="IPR050951">
    <property type="entry name" value="Retrovirus_Pol_polyprotein"/>
</dbReference>
<evidence type="ECO:0000256" key="2">
    <source>
        <dbReference type="SAM" id="MobiDB-lite"/>
    </source>
</evidence>
<evidence type="ECO:0000313" key="6">
    <source>
        <dbReference type="Proteomes" id="UP000198211"/>
    </source>
</evidence>
<comment type="caution">
    <text evidence="5">The sequence shown here is derived from an EMBL/GenBank/DDBJ whole genome shotgun (WGS) entry which is preliminary data.</text>
</comment>
<feature type="region of interest" description="Disordered" evidence="2">
    <location>
        <begin position="521"/>
        <end position="571"/>
    </location>
</feature>
<name>A0A225VKM4_9STRA</name>
<organism evidence="5 6">
    <name type="scientific">Phytophthora megakarya</name>
    <dbReference type="NCBI Taxonomy" id="4795"/>
    <lineage>
        <taxon>Eukaryota</taxon>
        <taxon>Sar</taxon>
        <taxon>Stramenopiles</taxon>
        <taxon>Oomycota</taxon>
        <taxon>Peronosporomycetes</taxon>
        <taxon>Peronosporales</taxon>
        <taxon>Peronosporaceae</taxon>
        <taxon>Phytophthora</taxon>
    </lineage>
</organism>
<protein>
    <submittedName>
        <fullName evidence="5">Gag-pol fusion protein</fullName>
    </submittedName>
</protein>
<dbReference type="SUPFAM" id="SSF56672">
    <property type="entry name" value="DNA/RNA polymerases"/>
    <property type="match status" value="1"/>
</dbReference>
<dbReference type="GO" id="GO:0003824">
    <property type="term" value="F:catalytic activity"/>
    <property type="evidence" value="ECO:0007669"/>
    <property type="project" value="UniProtKB-KW"/>
</dbReference>
<dbReference type="Proteomes" id="UP000198211">
    <property type="component" value="Unassembled WGS sequence"/>
</dbReference>
<keyword evidence="1" id="KW-0511">Multifunctional enzyme</keyword>
<gene>
    <name evidence="5" type="ORF">PHMEG_00021687</name>
</gene>
<dbReference type="Pfam" id="PF17919">
    <property type="entry name" value="RT_RNaseH_2"/>
    <property type="match status" value="1"/>
</dbReference>
<dbReference type="PANTHER" id="PTHR37984:SF5">
    <property type="entry name" value="PROTEIN NYNRIN-LIKE"/>
    <property type="match status" value="1"/>
</dbReference>
<feature type="domain" description="Reverse transcriptase" evidence="3">
    <location>
        <begin position="42"/>
        <end position="167"/>
    </location>
</feature>
<evidence type="ECO:0000313" key="5">
    <source>
        <dbReference type="EMBL" id="OWZ06106.1"/>
    </source>
</evidence>
<dbReference type="InterPro" id="IPR041577">
    <property type="entry name" value="RT_RNaseH_2"/>
</dbReference>
<evidence type="ECO:0000259" key="3">
    <source>
        <dbReference type="Pfam" id="PF00078"/>
    </source>
</evidence>
<dbReference type="AlphaFoldDB" id="A0A225VKM4"/>
<dbReference type="InterPro" id="IPR000477">
    <property type="entry name" value="RT_dom"/>
</dbReference>
<feature type="domain" description="Reverse transcriptase/retrotransposon-derived protein RNase H-like" evidence="4">
    <location>
        <begin position="245"/>
        <end position="332"/>
    </location>
</feature>
<feature type="compositionally biased region" description="Basic and acidic residues" evidence="2">
    <location>
        <begin position="860"/>
        <end position="873"/>
    </location>
</feature>
<dbReference type="InterPro" id="IPR043502">
    <property type="entry name" value="DNA/RNA_pol_sf"/>
</dbReference>
<dbReference type="PANTHER" id="PTHR37984">
    <property type="entry name" value="PROTEIN CBG26694"/>
    <property type="match status" value="1"/>
</dbReference>
<reference evidence="6" key="1">
    <citation type="submission" date="2017-03" db="EMBL/GenBank/DDBJ databases">
        <title>Phytopthora megakarya and P. palmivora, two closely related causual agents of cacao black pod achieved similar genome size and gene model numbers by different mechanisms.</title>
        <authorList>
            <person name="Ali S."/>
            <person name="Shao J."/>
            <person name="Larry D.J."/>
            <person name="Kronmiller B."/>
            <person name="Shen D."/>
            <person name="Strem M.D."/>
            <person name="Melnick R.L."/>
            <person name="Guiltinan M.J."/>
            <person name="Tyler B.M."/>
            <person name="Meinhardt L.W."/>
            <person name="Bailey B.A."/>
        </authorList>
    </citation>
    <scope>NUCLEOTIDE SEQUENCE [LARGE SCALE GENOMIC DNA]</scope>
    <source>
        <strain evidence="6">zdho120</strain>
    </source>
</reference>
<dbReference type="Gene3D" id="3.10.10.10">
    <property type="entry name" value="HIV Type 1 Reverse Transcriptase, subunit A, domain 1"/>
    <property type="match status" value="1"/>
</dbReference>
<evidence type="ECO:0000259" key="4">
    <source>
        <dbReference type="Pfam" id="PF17919"/>
    </source>
</evidence>
<dbReference type="Gene3D" id="3.30.70.270">
    <property type="match status" value="2"/>
</dbReference>
<dbReference type="InterPro" id="IPR043128">
    <property type="entry name" value="Rev_trsase/Diguanyl_cyclase"/>
</dbReference>
<dbReference type="Pfam" id="PF00078">
    <property type="entry name" value="RVT_1"/>
    <property type="match status" value="1"/>
</dbReference>
<accession>A0A225VKM4</accession>
<feature type="compositionally biased region" description="Basic and acidic residues" evidence="2">
    <location>
        <begin position="830"/>
        <end position="849"/>
    </location>
</feature>
<dbReference type="FunFam" id="3.30.70.270:FF:000020">
    <property type="entry name" value="Transposon Tf2-6 polyprotein-like Protein"/>
    <property type="match status" value="1"/>
</dbReference>
<proteinExistence type="predicted"/>
<evidence type="ECO:0000256" key="1">
    <source>
        <dbReference type="ARBA" id="ARBA00023268"/>
    </source>
</evidence>